<comment type="subcellular location">
    <subcellularLocation>
        <location evidence="1">Cytoplasm</location>
    </subcellularLocation>
</comment>
<dbReference type="InterPro" id="IPR011055">
    <property type="entry name" value="Dup_hybrid_motif"/>
</dbReference>
<evidence type="ECO:0000313" key="9">
    <source>
        <dbReference type="Proteomes" id="UP001164803"/>
    </source>
</evidence>
<dbReference type="PANTHER" id="PTHR45008">
    <property type="entry name" value="PTS SYSTEM GLUCOSE-SPECIFIC EIIA COMPONENT"/>
    <property type="match status" value="1"/>
</dbReference>
<evidence type="ECO:0000256" key="1">
    <source>
        <dbReference type="ARBA" id="ARBA00004496"/>
    </source>
</evidence>
<evidence type="ECO:0000256" key="3">
    <source>
        <dbReference type="ARBA" id="ARBA00022597"/>
    </source>
</evidence>
<evidence type="ECO:0000313" key="8">
    <source>
        <dbReference type="EMBL" id="WAH36065.1"/>
    </source>
</evidence>
<keyword evidence="3 8" id="KW-0762">Sugar transport</keyword>
<keyword evidence="5" id="KW-0598">Phosphotransferase system</keyword>
<evidence type="ECO:0000256" key="6">
    <source>
        <dbReference type="ARBA" id="ARBA00022777"/>
    </source>
</evidence>
<dbReference type="InterPro" id="IPR001127">
    <property type="entry name" value="PTS_EIIA_1_perm"/>
</dbReference>
<dbReference type="InterPro" id="IPR050890">
    <property type="entry name" value="PTS_EIIA_component"/>
</dbReference>
<dbReference type="Gene3D" id="2.70.70.10">
    <property type="entry name" value="Glucose Permease (Domain IIA)"/>
    <property type="match status" value="1"/>
</dbReference>
<protein>
    <submittedName>
        <fullName evidence="8">PTS glucose transporter subunit IIA</fullName>
    </submittedName>
</protein>
<evidence type="ECO:0000256" key="4">
    <source>
        <dbReference type="ARBA" id="ARBA00022679"/>
    </source>
</evidence>
<dbReference type="Pfam" id="PF00358">
    <property type="entry name" value="PTS_EIIA_1"/>
    <property type="match status" value="1"/>
</dbReference>
<reference evidence="8" key="1">
    <citation type="submission" date="2022-08" db="EMBL/GenBank/DDBJ databases">
        <title>Alicyclobacillus dauci DSM2870, complete genome.</title>
        <authorList>
            <person name="Wang Q."/>
            <person name="Cai R."/>
            <person name="Wang Z."/>
        </authorList>
    </citation>
    <scope>NUCLEOTIDE SEQUENCE</scope>
    <source>
        <strain evidence="8">DSM 28700</strain>
    </source>
</reference>
<evidence type="ECO:0000256" key="2">
    <source>
        <dbReference type="ARBA" id="ARBA00022448"/>
    </source>
</evidence>
<keyword evidence="9" id="KW-1185">Reference proteome</keyword>
<keyword evidence="4" id="KW-0808">Transferase</keyword>
<evidence type="ECO:0000259" key="7">
    <source>
        <dbReference type="PROSITE" id="PS51093"/>
    </source>
</evidence>
<dbReference type="PROSITE" id="PS00371">
    <property type="entry name" value="PTS_EIIA_TYPE_1_HIS"/>
    <property type="match status" value="1"/>
</dbReference>
<dbReference type="NCBIfam" id="TIGR00830">
    <property type="entry name" value="PTBA"/>
    <property type="match status" value="1"/>
</dbReference>
<organism evidence="8 9">
    <name type="scientific">Alicyclobacillus dauci</name>
    <dbReference type="NCBI Taxonomy" id="1475485"/>
    <lineage>
        <taxon>Bacteria</taxon>
        <taxon>Bacillati</taxon>
        <taxon>Bacillota</taxon>
        <taxon>Bacilli</taxon>
        <taxon>Bacillales</taxon>
        <taxon>Alicyclobacillaceae</taxon>
        <taxon>Alicyclobacillus</taxon>
    </lineage>
</organism>
<proteinExistence type="predicted"/>
<feature type="domain" description="PTS EIIA type-1" evidence="7">
    <location>
        <begin position="38"/>
        <end position="142"/>
    </location>
</feature>
<dbReference type="SUPFAM" id="SSF51261">
    <property type="entry name" value="Duplicated hybrid motif"/>
    <property type="match status" value="1"/>
</dbReference>
<accession>A0ABY6Z256</accession>
<dbReference type="EMBL" id="CP104064">
    <property type="protein sequence ID" value="WAH36065.1"/>
    <property type="molecule type" value="Genomic_DNA"/>
</dbReference>
<keyword evidence="2" id="KW-0813">Transport</keyword>
<evidence type="ECO:0000256" key="5">
    <source>
        <dbReference type="ARBA" id="ARBA00022683"/>
    </source>
</evidence>
<dbReference type="PROSITE" id="PS51093">
    <property type="entry name" value="PTS_EIIA_TYPE_1"/>
    <property type="match status" value="1"/>
</dbReference>
<gene>
    <name evidence="8" type="ORF">NZD86_17680</name>
</gene>
<name>A0ABY6Z256_9BACL</name>
<sequence>MLKNLFKRTASDGGDERNEITIYAPVDGDIMSIEAVEDPVFAERMVGDGLAIRPTSDTIVAPVAGILTQLFPTGHAAGITTPDGIEVLIHIGLDTVALKGEGFTKLAEQGSQVDVGTPLVRLDLDKLTQTAKSLVTPVIVTNMQKVAGLSVFTEEHVKASTSWVLKVVPKAE</sequence>
<dbReference type="Proteomes" id="UP001164803">
    <property type="component" value="Chromosome"/>
</dbReference>
<keyword evidence="6" id="KW-0418">Kinase</keyword>
<dbReference type="PANTHER" id="PTHR45008:SF1">
    <property type="entry name" value="PTS SYSTEM GLUCOSE-SPECIFIC EIIA COMPONENT"/>
    <property type="match status" value="1"/>
</dbReference>
<dbReference type="RefSeq" id="WP_268043367.1">
    <property type="nucleotide sequence ID" value="NZ_CP104064.1"/>
</dbReference>